<sequence length="107" mass="11507">MIINASLNNLDGFAFHSHQSTTAMKGDTGADTLDTIICVAVVPRICISVSFLLMLDAQSYQAVKVCGALAETRIRIDSLDLSIIPVQFDPSGPVYVADESENTTLIF</sequence>
<dbReference type="EMBL" id="SOSA01000392">
    <property type="protein sequence ID" value="THC91699.1"/>
    <property type="molecule type" value="Genomic_DNA"/>
</dbReference>
<name>A0A4S3J9F1_9EURO</name>
<dbReference type="VEuPathDB" id="FungiDB:EYZ11_008844"/>
<evidence type="ECO:0000313" key="1">
    <source>
        <dbReference type="EMBL" id="THC91699.1"/>
    </source>
</evidence>
<proteinExistence type="predicted"/>
<reference evidence="1 2" key="1">
    <citation type="submission" date="2019-03" db="EMBL/GenBank/DDBJ databases">
        <title>The genome sequence of a newly discovered highly antifungal drug resistant Aspergillus species, Aspergillus tanneri NIH 1004.</title>
        <authorList>
            <person name="Mounaud S."/>
            <person name="Singh I."/>
            <person name="Joardar V."/>
            <person name="Pakala S."/>
            <person name="Pakala S."/>
            <person name="Venepally P."/>
            <person name="Hoover J."/>
            <person name="Nierman W."/>
            <person name="Chung J."/>
            <person name="Losada L."/>
        </authorList>
    </citation>
    <scope>NUCLEOTIDE SEQUENCE [LARGE SCALE GENOMIC DNA]</scope>
    <source>
        <strain evidence="1 2">NIH1004</strain>
    </source>
</reference>
<accession>A0A4S3J9F1</accession>
<evidence type="ECO:0000313" key="2">
    <source>
        <dbReference type="Proteomes" id="UP000308092"/>
    </source>
</evidence>
<dbReference type="AlphaFoldDB" id="A0A4S3J9F1"/>
<keyword evidence="2" id="KW-1185">Reference proteome</keyword>
<organism evidence="1 2">
    <name type="scientific">Aspergillus tanneri</name>
    <dbReference type="NCBI Taxonomy" id="1220188"/>
    <lineage>
        <taxon>Eukaryota</taxon>
        <taxon>Fungi</taxon>
        <taxon>Dikarya</taxon>
        <taxon>Ascomycota</taxon>
        <taxon>Pezizomycotina</taxon>
        <taxon>Eurotiomycetes</taxon>
        <taxon>Eurotiomycetidae</taxon>
        <taxon>Eurotiales</taxon>
        <taxon>Aspergillaceae</taxon>
        <taxon>Aspergillus</taxon>
        <taxon>Aspergillus subgen. Circumdati</taxon>
    </lineage>
</organism>
<gene>
    <name evidence="1" type="ORF">EYZ11_008844</name>
</gene>
<comment type="caution">
    <text evidence="1">The sequence shown here is derived from an EMBL/GenBank/DDBJ whole genome shotgun (WGS) entry which is preliminary data.</text>
</comment>
<dbReference type="Proteomes" id="UP000308092">
    <property type="component" value="Unassembled WGS sequence"/>
</dbReference>
<protein>
    <submittedName>
        <fullName evidence="1">Uncharacterized protein</fullName>
    </submittedName>
</protein>